<dbReference type="Proteomes" id="UP000022910">
    <property type="component" value="Unassembled WGS sequence"/>
</dbReference>
<evidence type="ECO:0008006" key="3">
    <source>
        <dbReference type="Google" id="ProtNLM"/>
    </source>
</evidence>
<evidence type="ECO:0000313" key="2">
    <source>
        <dbReference type="Proteomes" id="UP000022910"/>
    </source>
</evidence>
<dbReference type="PANTHER" id="PTHR46328:SF27">
    <property type="entry name" value="OS12G0287500 PROTEIN"/>
    <property type="match status" value="1"/>
</dbReference>
<keyword evidence="2" id="KW-1185">Reference proteome</keyword>
<name>A0A015ISF5_RHIIW</name>
<comment type="caution">
    <text evidence="1">The sequence shown here is derived from an EMBL/GenBank/DDBJ whole genome shotgun (WGS) entry which is preliminary data.</text>
</comment>
<gene>
    <name evidence="1" type="ORF">RirG_209610</name>
</gene>
<proteinExistence type="predicted"/>
<organism evidence="1 2">
    <name type="scientific">Rhizophagus irregularis (strain DAOM 197198w)</name>
    <name type="common">Glomus intraradices</name>
    <dbReference type="NCBI Taxonomy" id="1432141"/>
    <lineage>
        <taxon>Eukaryota</taxon>
        <taxon>Fungi</taxon>
        <taxon>Fungi incertae sedis</taxon>
        <taxon>Mucoromycota</taxon>
        <taxon>Glomeromycotina</taxon>
        <taxon>Glomeromycetes</taxon>
        <taxon>Glomerales</taxon>
        <taxon>Glomeraceae</taxon>
        <taxon>Rhizophagus</taxon>
    </lineage>
</organism>
<accession>A0A015ISF5</accession>
<dbReference type="HOGENOM" id="CLU_076957_0_0_1"/>
<evidence type="ECO:0000313" key="1">
    <source>
        <dbReference type="EMBL" id="EXX57150.1"/>
    </source>
</evidence>
<reference evidence="1 2" key="1">
    <citation type="submission" date="2014-02" db="EMBL/GenBank/DDBJ databases">
        <title>Single nucleus genome sequencing reveals high similarity among nuclei of an endomycorrhizal fungus.</title>
        <authorList>
            <person name="Lin K."/>
            <person name="Geurts R."/>
            <person name="Zhang Z."/>
            <person name="Limpens E."/>
            <person name="Saunders D.G."/>
            <person name="Mu D."/>
            <person name="Pang E."/>
            <person name="Cao H."/>
            <person name="Cha H."/>
            <person name="Lin T."/>
            <person name="Zhou Q."/>
            <person name="Shang Y."/>
            <person name="Li Y."/>
            <person name="Ivanov S."/>
            <person name="Sharma T."/>
            <person name="Velzen R.V."/>
            <person name="Ruijter N.D."/>
            <person name="Aanen D.K."/>
            <person name="Win J."/>
            <person name="Kamoun S."/>
            <person name="Bisseling T."/>
            <person name="Huang S."/>
        </authorList>
    </citation>
    <scope>NUCLEOTIDE SEQUENCE [LARGE SCALE GENOMIC DNA]</scope>
    <source>
        <strain evidence="2">DAOM197198w</strain>
    </source>
</reference>
<sequence length="200" mass="23235">MDEIQHYLMEPLIFHINEVNENSEEEILSAENDELANDDDNIYSDPSDPSEFHVGNSFNDWDMVQDRVNAYTKHHSFIVSKYRLDLDPVDKSIVQRHVFKCWKFGVNKPKKVENIGLHHDSTSGKTGCPWQVSFYLGKQTGEICFTKFVNIHNHQCDTKIELAPRNLRLLQSILDKIEHYTLNGRLGAGQQYDLLLKEFP</sequence>
<dbReference type="AlphaFoldDB" id="A0A015ISF5"/>
<dbReference type="PANTHER" id="PTHR46328">
    <property type="entry name" value="FAR-RED IMPAIRED RESPONSIVE (FAR1) FAMILY PROTEIN-RELATED"/>
    <property type="match status" value="1"/>
</dbReference>
<protein>
    <recommendedName>
        <fullName evidence="3">FAR1 domain-containing protein</fullName>
    </recommendedName>
</protein>
<dbReference type="EMBL" id="JEMT01027433">
    <property type="protein sequence ID" value="EXX57150.1"/>
    <property type="molecule type" value="Genomic_DNA"/>
</dbReference>
<dbReference type="OrthoDB" id="2429466at2759"/>